<accession>A0ABX0Y3L8</accession>
<dbReference type="PIRSF" id="PIRSF002741">
    <property type="entry name" value="MppA"/>
    <property type="match status" value="1"/>
</dbReference>
<name>A0ABX0Y3L8_9ACTN</name>
<dbReference type="Pfam" id="PF00496">
    <property type="entry name" value="SBP_bac_5"/>
    <property type="match status" value="1"/>
</dbReference>
<evidence type="ECO:0000313" key="4">
    <source>
        <dbReference type="Proteomes" id="UP000722989"/>
    </source>
</evidence>
<sequence length="526" mass="57206">MVRRQARRMGRVAVAAVVGAALLLTAACSSSGSGGTKTKGGYLPASARKAANKLVLVASQDPGTLDYVKNNLTALILWLPGNVVEPLLSFDKNGDAQPNVAESWKVSDDQTTYTFKIRDVKFSDGSPVTADDVVYSLETMRKSPITTYSAPYTAVQTIQATGDHEVTVKLSRPSQSFIHGMGGMSALIQPKAAAANIATKPIGTGPYVLDRYVQGTNMIFKANPNYWGKAPSIKEVEVRIMPDGTAALNALRAGEVDAFPVITIDKWERLTKEKFGDTFNLITYPQVGEMLYVTFNATQAPYNNPALRKALAETFNRQQFIDAFNAPWGAKATCGYGLDNTSWFEKESKASCPAPFDTAAAKNDLKAAGYNGEELEFASLSDVPDLSLPADLLIQQLNGSGVKVKRDAITLARYSQQIFQQKPPQFGITVMSDPAPITQFACADQSQMGWTTYCSPEMTDLMNKADAAKTKQEYEDLMKQADDVLKKDAVIVPLLSKSGVGLLRPDLKGWQEPKILVDIDFANLHW</sequence>
<keyword evidence="1" id="KW-0732">Signal</keyword>
<dbReference type="CDD" id="cd00995">
    <property type="entry name" value="PBP2_NikA_DppA_OppA_like"/>
    <property type="match status" value="1"/>
</dbReference>
<feature type="domain" description="Solute-binding protein family 5" evidence="2">
    <location>
        <begin position="97"/>
        <end position="418"/>
    </location>
</feature>
<dbReference type="Gene3D" id="3.10.105.10">
    <property type="entry name" value="Dipeptide-binding Protein, Domain 3"/>
    <property type="match status" value="1"/>
</dbReference>
<dbReference type="SUPFAM" id="SSF53850">
    <property type="entry name" value="Periplasmic binding protein-like II"/>
    <property type="match status" value="1"/>
</dbReference>
<evidence type="ECO:0000259" key="2">
    <source>
        <dbReference type="Pfam" id="PF00496"/>
    </source>
</evidence>
<dbReference type="RefSeq" id="WP_167927853.1">
    <property type="nucleotide sequence ID" value="NZ_JAATVY010000023.1"/>
</dbReference>
<dbReference type="Proteomes" id="UP000722989">
    <property type="component" value="Unassembled WGS sequence"/>
</dbReference>
<evidence type="ECO:0000313" key="3">
    <source>
        <dbReference type="EMBL" id="NJC72943.1"/>
    </source>
</evidence>
<dbReference type="Gene3D" id="3.40.190.10">
    <property type="entry name" value="Periplasmic binding protein-like II"/>
    <property type="match status" value="1"/>
</dbReference>
<dbReference type="PROSITE" id="PS51257">
    <property type="entry name" value="PROKAR_LIPOPROTEIN"/>
    <property type="match status" value="1"/>
</dbReference>
<feature type="signal peptide" evidence="1">
    <location>
        <begin position="1"/>
        <end position="26"/>
    </location>
</feature>
<proteinExistence type="predicted"/>
<feature type="chain" id="PRO_5046050036" evidence="1">
    <location>
        <begin position="27"/>
        <end position="526"/>
    </location>
</feature>
<gene>
    <name evidence="3" type="ORF">HC031_24965</name>
</gene>
<dbReference type="InterPro" id="IPR039424">
    <property type="entry name" value="SBP_5"/>
</dbReference>
<keyword evidence="4" id="KW-1185">Reference proteome</keyword>
<protein>
    <submittedName>
        <fullName evidence="3">ABC transporter substrate-binding protein</fullName>
    </submittedName>
</protein>
<dbReference type="InterPro" id="IPR000914">
    <property type="entry name" value="SBP_5_dom"/>
</dbReference>
<organism evidence="3 4">
    <name type="scientific">Planosporangium thailandense</name>
    <dbReference type="NCBI Taxonomy" id="765197"/>
    <lineage>
        <taxon>Bacteria</taxon>
        <taxon>Bacillati</taxon>
        <taxon>Actinomycetota</taxon>
        <taxon>Actinomycetes</taxon>
        <taxon>Micromonosporales</taxon>
        <taxon>Micromonosporaceae</taxon>
        <taxon>Planosporangium</taxon>
    </lineage>
</organism>
<dbReference type="PANTHER" id="PTHR30290">
    <property type="entry name" value="PERIPLASMIC BINDING COMPONENT OF ABC TRANSPORTER"/>
    <property type="match status" value="1"/>
</dbReference>
<reference evidence="3 4" key="1">
    <citation type="submission" date="2020-03" db="EMBL/GenBank/DDBJ databases">
        <title>WGS of the type strain of Planosporangium spp.</title>
        <authorList>
            <person name="Thawai C."/>
        </authorList>
    </citation>
    <scope>NUCLEOTIDE SEQUENCE [LARGE SCALE GENOMIC DNA]</scope>
    <source>
        <strain evidence="3 4">TBRC 5610</strain>
    </source>
</reference>
<comment type="caution">
    <text evidence="3">The sequence shown here is derived from an EMBL/GenBank/DDBJ whole genome shotgun (WGS) entry which is preliminary data.</text>
</comment>
<dbReference type="EMBL" id="JAATVY010000023">
    <property type="protein sequence ID" value="NJC72943.1"/>
    <property type="molecule type" value="Genomic_DNA"/>
</dbReference>
<dbReference type="InterPro" id="IPR030678">
    <property type="entry name" value="Peptide/Ni-bd"/>
</dbReference>
<evidence type="ECO:0000256" key="1">
    <source>
        <dbReference type="SAM" id="SignalP"/>
    </source>
</evidence>